<keyword evidence="2" id="KW-0808">Transferase</keyword>
<dbReference type="Proteomes" id="UP000198211">
    <property type="component" value="Unassembled WGS sequence"/>
</dbReference>
<dbReference type="InterPro" id="IPR021109">
    <property type="entry name" value="Peptidase_aspartic_dom_sf"/>
</dbReference>
<comment type="caution">
    <text evidence="2">The sequence shown here is derived from an EMBL/GenBank/DDBJ whole genome shotgun (WGS) entry which is preliminary data.</text>
</comment>
<evidence type="ECO:0000256" key="1">
    <source>
        <dbReference type="SAM" id="MobiDB-lite"/>
    </source>
</evidence>
<accession>A0A225WM64</accession>
<feature type="region of interest" description="Disordered" evidence="1">
    <location>
        <begin position="1"/>
        <end position="20"/>
    </location>
</feature>
<keyword evidence="2" id="KW-0695">RNA-directed DNA polymerase</keyword>
<dbReference type="AlphaFoldDB" id="A0A225WM64"/>
<organism evidence="2 3">
    <name type="scientific">Phytophthora megakarya</name>
    <dbReference type="NCBI Taxonomy" id="4795"/>
    <lineage>
        <taxon>Eukaryota</taxon>
        <taxon>Sar</taxon>
        <taxon>Stramenopiles</taxon>
        <taxon>Oomycota</taxon>
        <taxon>Peronosporomycetes</taxon>
        <taxon>Peronosporales</taxon>
        <taxon>Peronosporaceae</taxon>
        <taxon>Phytophthora</taxon>
    </lineage>
</organism>
<dbReference type="EMBL" id="NBNE01000541">
    <property type="protein sequence ID" value="OWZ18755.1"/>
    <property type="molecule type" value="Genomic_DNA"/>
</dbReference>
<reference evidence="3" key="1">
    <citation type="submission" date="2017-03" db="EMBL/GenBank/DDBJ databases">
        <title>Phytopthora megakarya and P. palmivora, two closely related causual agents of cacao black pod achieved similar genome size and gene model numbers by different mechanisms.</title>
        <authorList>
            <person name="Ali S."/>
            <person name="Shao J."/>
            <person name="Larry D.J."/>
            <person name="Kronmiller B."/>
            <person name="Shen D."/>
            <person name="Strem M.D."/>
            <person name="Melnick R.L."/>
            <person name="Guiltinan M.J."/>
            <person name="Tyler B.M."/>
            <person name="Meinhardt L.W."/>
            <person name="Bailey B.A."/>
        </authorList>
    </citation>
    <scope>NUCLEOTIDE SEQUENCE [LARGE SCALE GENOMIC DNA]</scope>
    <source>
        <strain evidence="3">zdho120</strain>
    </source>
</reference>
<keyword evidence="2" id="KW-0548">Nucleotidyltransferase</keyword>
<keyword evidence="3" id="KW-1185">Reference proteome</keyword>
<sequence length="239" mass="26815">MQEMETAAPSERGSHGKEQDDKSILAILKMTVEELLILDLNDKFDMVLGMPWLARHDLVIDGEKRTVYKKMELEDPPTDTSELTSLPVMSWKRFAKNLGKMEQKRFDEQRCKILRELKDGLSDETPTDLPQDARLQHGIDLVPRKKYPDTTVATVAETSKVRDALLGFGARLRTELLLRGIRSQPGCGREEETRTKTGTSWPHLTAAAKLGLAAASILAAVVQDRSLSRIHPISRSDAR</sequence>
<evidence type="ECO:0000313" key="3">
    <source>
        <dbReference type="Proteomes" id="UP000198211"/>
    </source>
</evidence>
<name>A0A225WM64_9STRA</name>
<proteinExistence type="predicted"/>
<evidence type="ECO:0000313" key="2">
    <source>
        <dbReference type="EMBL" id="OWZ18755.1"/>
    </source>
</evidence>
<dbReference type="GO" id="GO:0003964">
    <property type="term" value="F:RNA-directed DNA polymerase activity"/>
    <property type="evidence" value="ECO:0007669"/>
    <property type="project" value="UniProtKB-KW"/>
</dbReference>
<protein>
    <submittedName>
        <fullName evidence="2">Reverse transcriptase</fullName>
    </submittedName>
</protein>
<dbReference type="OrthoDB" id="128646at2759"/>
<dbReference type="Gene3D" id="2.40.70.10">
    <property type="entry name" value="Acid Proteases"/>
    <property type="match status" value="1"/>
</dbReference>
<gene>
    <name evidence="2" type="ORF">PHMEG_0007096</name>
</gene>